<sequence>MDRIERLAHFAVIVIGVVALFTALNAVESVFAPLALALVAGVVLSPVSDFGERLGLPPVVGALVSLFLTLLLLAILGAALQPIIARMMQEAPKIWSDMQDTLAFFQQMLAGFSDLKDDVSQALAPQAQAAEGEPGMALPSVTDALLLAPAFAAQLLIFAGALFFFLMTRQDIYDWAARRLSEPTERAQTARRLRDAERLVSRYFLTITVINIGLGIMTAVALQLLGLPGAALWGLVACLLNFVLYLGPALVAVALVFAGVAAFDGGYSLLPAAAFVTLNAMEGQFVTPALVGRHTEVNPLLVFLALVFGIWLWGPIGGIVAIPLLLWVIQLNTVASPVRAAKPA</sequence>
<dbReference type="Pfam" id="PF01594">
    <property type="entry name" value="AI-2E_transport"/>
    <property type="match status" value="1"/>
</dbReference>
<accession>A0A8X8KQB9</accession>
<feature type="transmembrane region" description="Helical" evidence="6">
    <location>
        <begin position="7"/>
        <end position="24"/>
    </location>
</feature>
<evidence type="ECO:0000256" key="6">
    <source>
        <dbReference type="SAM" id="Phobius"/>
    </source>
</evidence>
<reference evidence="7" key="1">
    <citation type="submission" date="2020-05" db="EMBL/GenBank/DDBJ databases">
        <title>Fertoebacter nigrum gen. nov., sp. nov., a new member of the family Rhodobacteraceae.</title>
        <authorList>
            <person name="Szuroczki S."/>
            <person name="Abbaszade G."/>
            <person name="Buni D."/>
            <person name="Schumann P."/>
            <person name="Toth E."/>
        </authorList>
    </citation>
    <scope>NUCLEOTIDE SEQUENCE</scope>
    <source>
        <strain evidence="7">RG-N-1a</strain>
    </source>
</reference>
<evidence type="ECO:0000256" key="1">
    <source>
        <dbReference type="ARBA" id="ARBA00004141"/>
    </source>
</evidence>
<organism evidence="7 8">
    <name type="scientific">Fertoeibacter niger</name>
    <dbReference type="NCBI Taxonomy" id="2656921"/>
    <lineage>
        <taxon>Bacteria</taxon>
        <taxon>Pseudomonadati</taxon>
        <taxon>Pseudomonadota</taxon>
        <taxon>Alphaproteobacteria</taxon>
        <taxon>Rhodobacterales</taxon>
        <taxon>Paracoccaceae</taxon>
        <taxon>Fertoeibacter</taxon>
    </lineage>
</organism>
<keyword evidence="3 6" id="KW-0812">Transmembrane</keyword>
<comment type="caution">
    <text evidence="7">The sequence shown here is derived from an EMBL/GenBank/DDBJ whole genome shotgun (WGS) entry which is preliminary data.</text>
</comment>
<evidence type="ECO:0000313" key="7">
    <source>
        <dbReference type="EMBL" id="NUB45786.1"/>
    </source>
</evidence>
<evidence type="ECO:0000256" key="4">
    <source>
        <dbReference type="ARBA" id="ARBA00022989"/>
    </source>
</evidence>
<feature type="transmembrane region" description="Helical" evidence="6">
    <location>
        <begin position="301"/>
        <end position="329"/>
    </location>
</feature>
<dbReference type="GO" id="GO:0016020">
    <property type="term" value="C:membrane"/>
    <property type="evidence" value="ECO:0007669"/>
    <property type="project" value="UniProtKB-SubCell"/>
</dbReference>
<keyword evidence="5 6" id="KW-0472">Membrane</keyword>
<evidence type="ECO:0000256" key="5">
    <source>
        <dbReference type="ARBA" id="ARBA00023136"/>
    </source>
</evidence>
<dbReference type="Proteomes" id="UP000484076">
    <property type="component" value="Unassembled WGS sequence"/>
</dbReference>
<dbReference type="InterPro" id="IPR002549">
    <property type="entry name" value="AI-2E-like"/>
</dbReference>
<proteinExistence type="inferred from homology"/>
<dbReference type="GO" id="GO:0055085">
    <property type="term" value="P:transmembrane transport"/>
    <property type="evidence" value="ECO:0007669"/>
    <property type="project" value="TreeGrafter"/>
</dbReference>
<dbReference type="RefSeq" id="WP_152827529.1">
    <property type="nucleotide sequence ID" value="NZ_WHUT02000009.1"/>
</dbReference>
<name>A0A8X8KQB9_9RHOB</name>
<evidence type="ECO:0000256" key="3">
    <source>
        <dbReference type="ARBA" id="ARBA00022692"/>
    </source>
</evidence>
<dbReference type="EMBL" id="WHUT02000009">
    <property type="protein sequence ID" value="NUB45786.1"/>
    <property type="molecule type" value="Genomic_DNA"/>
</dbReference>
<feature type="transmembrane region" description="Helical" evidence="6">
    <location>
        <begin position="265"/>
        <end position="281"/>
    </location>
</feature>
<evidence type="ECO:0000313" key="8">
    <source>
        <dbReference type="Proteomes" id="UP000484076"/>
    </source>
</evidence>
<evidence type="ECO:0000256" key="2">
    <source>
        <dbReference type="ARBA" id="ARBA00009773"/>
    </source>
</evidence>
<dbReference type="PANTHER" id="PTHR21716:SF16">
    <property type="entry name" value="BLL1467 PROTEIN"/>
    <property type="match status" value="1"/>
</dbReference>
<feature type="transmembrane region" description="Helical" evidence="6">
    <location>
        <begin position="203"/>
        <end position="225"/>
    </location>
</feature>
<dbReference type="PANTHER" id="PTHR21716">
    <property type="entry name" value="TRANSMEMBRANE PROTEIN"/>
    <property type="match status" value="1"/>
</dbReference>
<gene>
    <name evidence="7" type="ORF">GEU84_015410</name>
</gene>
<feature type="transmembrane region" description="Helical" evidence="6">
    <location>
        <begin position="59"/>
        <end position="80"/>
    </location>
</feature>
<feature type="transmembrane region" description="Helical" evidence="6">
    <location>
        <begin position="144"/>
        <end position="166"/>
    </location>
</feature>
<dbReference type="AlphaFoldDB" id="A0A8X8KQB9"/>
<protein>
    <submittedName>
        <fullName evidence="7">AI-2E family transporter</fullName>
    </submittedName>
</protein>
<feature type="transmembrane region" description="Helical" evidence="6">
    <location>
        <begin position="231"/>
        <end position="258"/>
    </location>
</feature>
<comment type="similarity">
    <text evidence="2">Belongs to the autoinducer-2 exporter (AI-2E) (TC 2.A.86) family.</text>
</comment>
<comment type="subcellular location">
    <subcellularLocation>
        <location evidence="1">Membrane</location>
        <topology evidence="1">Multi-pass membrane protein</topology>
    </subcellularLocation>
</comment>
<feature type="transmembrane region" description="Helical" evidence="6">
    <location>
        <begin position="30"/>
        <end position="47"/>
    </location>
</feature>
<keyword evidence="8" id="KW-1185">Reference proteome</keyword>
<keyword evidence="4 6" id="KW-1133">Transmembrane helix</keyword>